<dbReference type="RefSeq" id="WP_382395334.1">
    <property type="nucleotide sequence ID" value="NZ_JBHTCQ010000002.1"/>
</dbReference>
<feature type="compositionally biased region" description="Gly residues" evidence="1">
    <location>
        <begin position="23"/>
        <end position="32"/>
    </location>
</feature>
<evidence type="ECO:0008006" key="5">
    <source>
        <dbReference type="Google" id="ProtNLM"/>
    </source>
</evidence>
<dbReference type="EMBL" id="JBHTCQ010000002">
    <property type="protein sequence ID" value="MFC7406206.1"/>
    <property type="molecule type" value="Genomic_DNA"/>
</dbReference>
<comment type="caution">
    <text evidence="3">The sequence shown here is derived from an EMBL/GenBank/DDBJ whole genome shotgun (WGS) entry which is preliminary data.</text>
</comment>
<feature type="chain" id="PRO_5046793201" description="DUF3558 domain-containing protein" evidence="2">
    <location>
        <begin position="22"/>
        <end position="245"/>
    </location>
</feature>
<dbReference type="Proteomes" id="UP001596455">
    <property type="component" value="Unassembled WGS sequence"/>
</dbReference>
<gene>
    <name evidence="3" type="ORF">ACFQQL_13890</name>
</gene>
<organism evidence="3 4">
    <name type="scientific">Georgenia alba</name>
    <dbReference type="NCBI Taxonomy" id="2233858"/>
    <lineage>
        <taxon>Bacteria</taxon>
        <taxon>Bacillati</taxon>
        <taxon>Actinomycetota</taxon>
        <taxon>Actinomycetes</taxon>
        <taxon>Micrococcales</taxon>
        <taxon>Bogoriellaceae</taxon>
        <taxon>Georgenia</taxon>
    </lineage>
</organism>
<evidence type="ECO:0000256" key="1">
    <source>
        <dbReference type="SAM" id="MobiDB-lite"/>
    </source>
</evidence>
<dbReference type="PROSITE" id="PS51257">
    <property type="entry name" value="PROKAR_LIPOPROTEIN"/>
    <property type="match status" value="1"/>
</dbReference>
<sequence>MRSVTATTTALALAAVLTACGAQGSGAGGPEPGAGPTDDESGEMVSGPLPEWLCDNRDEAGDGATAEGTEDPGEPDDSETADGLVLTDTDVTEATWETPSGFTEASGYHEDNPVEDLAGIWVAEPSDGSAPTLNVVNVVRYTGLEWDPATGGGPCDPVPMGDIEARLARYMDQIGAEPLSDAELTTLAGLPAVTQRVSLADYDYVGWWLFSQQELLHVYCQWTDETYRPVIEAGCDELVASVRLP</sequence>
<keyword evidence="4" id="KW-1185">Reference proteome</keyword>
<keyword evidence="2" id="KW-0732">Signal</keyword>
<name>A0ABW2QAD3_9MICO</name>
<feature type="region of interest" description="Disordered" evidence="1">
    <location>
        <begin position="22"/>
        <end position="82"/>
    </location>
</feature>
<evidence type="ECO:0000313" key="4">
    <source>
        <dbReference type="Proteomes" id="UP001596455"/>
    </source>
</evidence>
<reference evidence="4" key="1">
    <citation type="journal article" date="2019" name="Int. J. Syst. Evol. Microbiol.">
        <title>The Global Catalogue of Microorganisms (GCM) 10K type strain sequencing project: providing services to taxonomists for standard genome sequencing and annotation.</title>
        <authorList>
            <consortium name="The Broad Institute Genomics Platform"/>
            <consortium name="The Broad Institute Genome Sequencing Center for Infectious Disease"/>
            <person name="Wu L."/>
            <person name="Ma J."/>
        </authorList>
    </citation>
    <scope>NUCLEOTIDE SEQUENCE [LARGE SCALE GENOMIC DNA]</scope>
    <source>
        <strain evidence="4">JCM 1490</strain>
    </source>
</reference>
<evidence type="ECO:0000256" key="2">
    <source>
        <dbReference type="SAM" id="SignalP"/>
    </source>
</evidence>
<feature type="signal peptide" evidence="2">
    <location>
        <begin position="1"/>
        <end position="21"/>
    </location>
</feature>
<feature type="compositionally biased region" description="Acidic residues" evidence="1">
    <location>
        <begin position="68"/>
        <end position="80"/>
    </location>
</feature>
<proteinExistence type="predicted"/>
<accession>A0ABW2QAD3</accession>
<evidence type="ECO:0000313" key="3">
    <source>
        <dbReference type="EMBL" id="MFC7406206.1"/>
    </source>
</evidence>
<protein>
    <recommendedName>
        <fullName evidence="5">DUF3558 domain-containing protein</fullName>
    </recommendedName>
</protein>